<protein>
    <recommendedName>
        <fullName evidence="3">VCBS repeat-containing protein</fullName>
    </recommendedName>
</protein>
<gene>
    <name evidence="1" type="ORF">HHL15_23335</name>
</gene>
<sequence length="344" mass="35759">MKIDSASVTLVASHQASTRVEVSERLNAWVGRRPQASDGQAPSRSVIVSDAARQALDLDKVLAATPANDDENKLDPKLEFLKALVEALTGQQINLVSSSDLATVVVPDGAAAAGAGGGVAPDAGFGVEYERSETRTETEAMQFEAGGTIRTADGREIGFRLSLSMSRVETETSSFSLRAGNAVSKDPLVINFNGEGASLSSQRFRFDLMGDGRQVDMPTLGQGSGFLVLDALESGQVTSGRQLFGPNSGDGFADLARYDSDANGWIDEADPVFGRLGVWTPDAQGGGAVSSLADTGVGALYLGRAATAFSLKEGGATLGDIRSTGFYVREDGATGTLQQVDVAV</sequence>
<reference evidence="1 2" key="1">
    <citation type="submission" date="2020-04" db="EMBL/GenBank/DDBJ databases">
        <title>Zoogloea sp. G-4-1-14 isolated from soil.</title>
        <authorList>
            <person name="Dahal R.H."/>
        </authorList>
    </citation>
    <scope>NUCLEOTIDE SEQUENCE [LARGE SCALE GENOMIC DNA]</scope>
    <source>
        <strain evidence="1 2">G-4-1-14</strain>
    </source>
</reference>
<name>A0A848GGT1_9RHOO</name>
<comment type="caution">
    <text evidence="1">The sequence shown here is derived from an EMBL/GenBank/DDBJ whole genome shotgun (WGS) entry which is preliminary data.</text>
</comment>
<organism evidence="1 2">
    <name type="scientific">Zoogloea dura</name>
    <dbReference type="NCBI Taxonomy" id="2728840"/>
    <lineage>
        <taxon>Bacteria</taxon>
        <taxon>Pseudomonadati</taxon>
        <taxon>Pseudomonadota</taxon>
        <taxon>Betaproteobacteria</taxon>
        <taxon>Rhodocyclales</taxon>
        <taxon>Zoogloeaceae</taxon>
        <taxon>Zoogloea</taxon>
    </lineage>
</organism>
<accession>A0A848GGT1</accession>
<dbReference type="Proteomes" id="UP000580043">
    <property type="component" value="Unassembled WGS sequence"/>
</dbReference>
<evidence type="ECO:0008006" key="3">
    <source>
        <dbReference type="Google" id="ProtNLM"/>
    </source>
</evidence>
<dbReference type="EMBL" id="JABBGA010000033">
    <property type="protein sequence ID" value="NML28691.1"/>
    <property type="molecule type" value="Genomic_DNA"/>
</dbReference>
<proteinExistence type="predicted"/>
<evidence type="ECO:0000313" key="1">
    <source>
        <dbReference type="EMBL" id="NML28691.1"/>
    </source>
</evidence>
<keyword evidence="2" id="KW-1185">Reference proteome</keyword>
<dbReference type="PANTHER" id="PTHR39431:SF1">
    <property type="entry name" value="FRPA_C-RELATED PROTEIN"/>
    <property type="match status" value="1"/>
</dbReference>
<evidence type="ECO:0000313" key="2">
    <source>
        <dbReference type="Proteomes" id="UP000580043"/>
    </source>
</evidence>
<dbReference type="AlphaFoldDB" id="A0A848GGT1"/>
<dbReference type="RefSeq" id="WP_169148213.1">
    <property type="nucleotide sequence ID" value="NZ_JABBGA010000033.1"/>
</dbReference>
<dbReference type="PANTHER" id="PTHR39431">
    <property type="entry name" value="FRPA/C-RELATED PROTEIN"/>
    <property type="match status" value="1"/>
</dbReference>